<sequence>MLQQSDIKTEQLSEATCRLCLTDSDNSQFIFESDSISLDVWIEDLTSLKITNIPNAPASLCLNCRNTLKNFEDFRKMCFTNNATFNELYVENDPQNYILHSENNSKDVAEQNVFEYMNSKSPEMVESLRPDSLVTLKIEIDESSIDQIEERKPEPTGQIQFDESSLSSIDQVEERKPEPTGQIQTKDKPAIRGQKICPVCNRLVSALGKHLTTDHKNYQPFQCEYCSRRFNAHGNLLKHIRRHLQMKTHICPHCEKGFTNTGELKVHIRVHTNEKPYTCSECGKSYKTSGMLCRHVQTHEGRRPHTCDICQAKFYTVEHMKRHKTLHTGERPYSCNVCNKKFTRPSAARVSAHKCIGKNEKVAD</sequence>
<feature type="binding site" evidence="10">
    <location>
        <position position="17"/>
    </location>
    <ligand>
        <name>Zn(2+)</name>
        <dbReference type="ChEBI" id="CHEBI:29105"/>
    </ligand>
</feature>
<dbReference type="Gene3D" id="3.30.160.60">
    <property type="entry name" value="Classic Zinc Finger"/>
    <property type="match status" value="5"/>
</dbReference>
<feature type="region of interest" description="Disordered" evidence="11">
    <location>
        <begin position="145"/>
        <end position="187"/>
    </location>
</feature>
<comment type="subcellular location">
    <subcellularLocation>
        <location evidence="1">Nucleus</location>
    </subcellularLocation>
</comment>
<feature type="binding site" evidence="10">
    <location>
        <position position="20"/>
    </location>
    <ligand>
        <name>Zn(2+)</name>
        <dbReference type="ChEBI" id="CHEBI:29105"/>
    </ligand>
</feature>
<evidence type="ECO:0000256" key="1">
    <source>
        <dbReference type="ARBA" id="ARBA00004123"/>
    </source>
</evidence>
<feature type="binding site" evidence="10">
    <location>
        <position position="61"/>
    </location>
    <ligand>
        <name>Zn(2+)</name>
        <dbReference type="ChEBI" id="CHEBI:29105"/>
    </ligand>
</feature>
<evidence type="ECO:0000256" key="3">
    <source>
        <dbReference type="ARBA" id="ARBA00022737"/>
    </source>
</evidence>
<evidence type="ECO:0000259" key="12">
    <source>
        <dbReference type="PROSITE" id="PS50157"/>
    </source>
</evidence>
<accession>A0ABM1XRT1</accession>
<protein>
    <recommendedName>
        <fullName evidence="16">C2h2-type zn-finger protein</fullName>
    </recommendedName>
</protein>
<dbReference type="Pfam" id="PF13894">
    <property type="entry name" value="zf-C2H2_4"/>
    <property type="match status" value="1"/>
</dbReference>
<feature type="domain" description="C2H2-type" evidence="12">
    <location>
        <begin position="221"/>
        <end position="248"/>
    </location>
</feature>
<evidence type="ECO:0000256" key="5">
    <source>
        <dbReference type="ARBA" id="ARBA00022833"/>
    </source>
</evidence>
<dbReference type="PANTHER" id="PTHR47772:SF13">
    <property type="entry name" value="GASTRULA ZINC FINGER PROTEIN XLCGF49.1-LIKE-RELATED"/>
    <property type="match status" value="1"/>
</dbReference>
<keyword evidence="2 10" id="KW-0479">Metal-binding</keyword>
<organism evidence="14 15">
    <name type="scientific">Aedes albopictus</name>
    <name type="common">Asian tiger mosquito</name>
    <name type="synonym">Stegomyia albopicta</name>
    <dbReference type="NCBI Taxonomy" id="7160"/>
    <lineage>
        <taxon>Eukaryota</taxon>
        <taxon>Metazoa</taxon>
        <taxon>Ecdysozoa</taxon>
        <taxon>Arthropoda</taxon>
        <taxon>Hexapoda</taxon>
        <taxon>Insecta</taxon>
        <taxon>Pterygota</taxon>
        <taxon>Neoptera</taxon>
        <taxon>Endopterygota</taxon>
        <taxon>Diptera</taxon>
        <taxon>Nematocera</taxon>
        <taxon>Culicoidea</taxon>
        <taxon>Culicidae</taxon>
        <taxon>Culicinae</taxon>
        <taxon>Aedini</taxon>
        <taxon>Aedes</taxon>
        <taxon>Stegomyia</taxon>
    </lineage>
</organism>
<dbReference type="SMART" id="SM00868">
    <property type="entry name" value="zf-AD"/>
    <property type="match status" value="1"/>
</dbReference>
<keyword evidence="15" id="KW-1185">Reference proteome</keyword>
<dbReference type="InterPro" id="IPR012934">
    <property type="entry name" value="Znf_AD"/>
</dbReference>
<feature type="domain" description="C2H2-type" evidence="12">
    <location>
        <begin position="305"/>
        <end position="332"/>
    </location>
</feature>
<dbReference type="GeneID" id="115258564"/>
<evidence type="ECO:0000313" key="15">
    <source>
        <dbReference type="Proteomes" id="UP000069940"/>
    </source>
</evidence>
<dbReference type="PANTHER" id="PTHR47772">
    <property type="entry name" value="ZINC FINGER PROTEIN 200"/>
    <property type="match status" value="1"/>
</dbReference>
<dbReference type="InterPro" id="IPR013087">
    <property type="entry name" value="Znf_C2H2_type"/>
</dbReference>
<evidence type="ECO:0000256" key="4">
    <source>
        <dbReference type="ARBA" id="ARBA00022771"/>
    </source>
</evidence>
<proteinExistence type="predicted"/>
<dbReference type="Pfam" id="PF07776">
    <property type="entry name" value="zf-AD"/>
    <property type="match status" value="1"/>
</dbReference>
<keyword evidence="4 9" id="KW-0863">Zinc-finger</keyword>
<dbReference type="RefSeq" id="XP_029714604.2">
    <property type="nucleotide sequence ID" value="XM_029858744.2"/>
</dbReference>
<evidence type="ECO:0000313" key="14">
    <source>
        <dbReference type="EnsemblMetazoa" id="AALFPA23_002234.P1957"/>
    </source>
</evidence>
<dbReference type="PROSITE" id="PS50157">
    <property type="entry name" value="ZINC_FINGER_C2H2_2"/>
    <property type="match status" value="4"/>
</dbReference>
<dbReference type="Gene3D" id="3.40.1800.20">
    <property type="match status" value="1"/>
</dbReference>
<evidence type="ECO:0000256" key="7">
    <source>
        <dbReference type="ARBA" id="ARBA00023163"/>
    </source>
</evidence>
<evidence type="ECO:0000256" key="11">
    <source>
        <dbReference type="SAM" id="MobiDB-lite"/>
    </source>
</evidence>
<feature type="domain" description="C2H2-type" evidence="12">
    <location>
        <begin position="277"/>
        <end position="304"/>
    </location>
</feature>
<dbReference type="SUPFAM" id="SSF57716">
    <property type="entry name" value="Glucocorticoid receptor-like (DNA-binding domain)"/>
    <property type="match status" value="1"/>
</dbReference>
<dbReference type="SUPFAM" id="SSF57667">
    <property type="entry name" value="beta-beta-alpha zinc fingers"/>
    <property type="match status" value="3"/>
</dbReference>
<name>A0ABM1XRT1_AEDAL</name>
<dbReference type="SMART" id="SM00355">
    <property type="entry name" value="ZnF_C2H2"/>
    <property type="match status" value="6"/>
</dbReference>
<dbReference type="PROSITE" id="PS51915">
    <property type="entry name" value="ZAD"/>
    <property type="match status" value="1"/>
</dbReference>
<keyword evidence="3" id="KW-0677">Repeat</keyword>
<dbReference type="InterPro" id="IPR036236">
    <property type="entry name" value="Znf_C2H2_sf"/>
</dbReference>
<keyword evidence="6" id="KW-0805">Transcription regulation</keyword>
<keyword evidence="7" id="KW-0804">Transcription</keyword>
<dbReference type="PROSITE" id="PS00028">
    <property type="entry name" value="ZINC_FINGER_C2H2_1"/>
    <property type="match status" value="4"/>
</dbReference>
<reference evidence="15" key="1">
    <citation type="journal article" date="2015" name="Proc. Natl. Acad. Sci. U.S.A.">
        <title>Genome sequence of the Asian Tiger mosquito, Aedes albopictus, reveals insights into its biology, genetics, and evolution.</title>
        <authorList>
            <person name="Chen X.G."/>
            <person name="Jiang X."/>
            <person name="Gu J."/>
            <person name="Xu M."/>
            <person name="Wu Y."/>
            <person name="Deng Y."/>
            <person name="Zhang C."/>
            <person name="Bonizzoni M."/>
            <person name="Dermauw W."/>
            <person name="Vontas J."/>
            <person name="Armbruster P."/>
            <person name="Huang X."/>
            <person name="Yang Y."/>
            <person name="Zhang H."/>
            <person name="He W."/>
            <person name="Peng H."/>
            <person name="Liu Y."/>
            <person name="Wu K."/>
            <person name="Chen J."/>
            <person name="Lirakis M."/>
            <person name="Topalis P."/>
            <person name="Van Leeuwen T."/>
            <person name="Hall A.B."/>
            <person name="Jiang X."/>
            <person name="Thorpe C."/>
            <person name="Mueller R.L."/>
            <person name="Sun C."/>
            <person name="Waterhouse R.M."/>
            <person name="Yan G."/>
            <person name="Tu Z.J."/>
            <person name="Fang X."/>
            <person name="James A.A."/>
        </authorList>
    </citation>
    <scope>NUCLEOTIDE SEQUENCE [LARGE SCALE GENOMIC DNA]</scope>
    <source>
        <strain evidence="15">Foshan</strain>
    </source>
</reference>
<keyword evidence="8" id="KW-0539">Nucleus</keyword>
<evidence type="ECO:0000259" key="13">
    <source>
        <dbReference type="PROSITE" id="PS51915"/>
    </source>
</evidence>
<feature type="domain" description="ZAD" evidence="13">
    <location>
        <begin position="15"/>
        <end position="88"/>
    </location>
</feature>
<feature type="binding site" evidence="10">
    <location>
        <position position="64"/>
    </location>
    <ligand>
        <name>Zn(2+)</name>
        <dbReference type="ChEBI" id="CHEBI:29105"/>
    </ligand>
</feature>
<reference evidence="14" key="2">
    <citation type="submission" date="2025-05" db="UniProtKB">
        <authorList>
            <consortium name="EnsemblMetazoa"/>
        </authorList>
    </citation>
    <scope>IDENTIFICATION</scope>
    <source>
        <strain evidence="14">Foshan</strain>
    </source>
</reference>
<feature type="domain" description="C2H2-type" evidence="12">
    <location>
        <begin position="249"/>
        <end position="276"/>
    </location>
</feature>
<dbReference type="EnsemblMetazoa" id="AALFPA23_002234.R1957">
    <property type="protein sequence ID" value="AALFPA23_002234.P1957"/>
    <property type="gene ID" value="AALFPA23_002234"/>
</dbReference>
<evidence type="ECO:0000256" key="10">
    <source>
        <dbReference type="PROSITE-ProRule" id="PRU01263"/>
    </source>
</evidence>
<evidence type="ECO:0000256" key="8">
    <source>
        <dbReference type="ARBA" id="ARBA00023242"/>
    </source>
</evidence>
<dbReference type="Pfam" id="PF00096">
    <property type="entry name" value="zf-C2H2"/>
    <property type="match status" value="2"/>
</dbReference>
<evidence type="ECO:0008006" key="16">
    <source>
        <dbReference type="Google" id="ProtNLM"/>
    </source>
</evidence>
<dbReference type="Proteomes" id="UP000069940">
    <property type="component" value="Unassembled WGS sequence"/>
</dbReference>
<keyword evidence="5 10" id="KW-0862">Zinc</keyword>
<dbReference type="InterPro" id="IPR050636">
    <property type="entry name" value="C2H2-ZF_domain-containing"/>
</dbReference>
<feature type="compositionally biased region" description="Polar residues" evidence="11">
    <location>
        <begin position="157"/>
        <end position="170"/>
    </location>
</feature>
<evidence type="ECO:0000256" key="2">
    <source>
        <dbReference type="ARBA" id="ARBA00022723"/>
    </source>
</evidence>
<evidence type="ECO:0000256" key="9">
    <source>
        <dbReference type="PROSITE-ProRule" id="PRU00042"/>
    </source>
</evidence>
<evidence type="ECO:0000256" key="6">
    <source>
        <dbReference type="ARBA" id="ARBA00023015"/>
    </source>
</evidence>